<sequence>MSFIASAAAALPSLLSTAIAAFGFSTFLGDAPTLRNVSDVAASSLEQEIAALSPEDREELFVFVAGNVLHTLYHEGGHMLVSELELPVLAQEENAVDNLATVSMLADDTEDTDILLISAMVGWFMIAEQDVESMVFYDEHDLNVQRGYQMLCLMVGADEETFLELADDLGMPEDRIETCVDEYEQVADSWEYSTEPFWRDENAGPGGKISVVHEKAPDELKPFALFLKETELMERVAKELDSLYELPENVTFRAAICEEENAFWDPGSREVILCHELVAGFAAVYLADLAYEEDRADLDSSD</sequence>
<keyword evidence="3" id="KW-1185">Reference proteome</keyword>
<dbReference type="EMBL" id="CP120863">
    <property type="protein sequence ID" value="WFE88018.1"/>
    <property type="molecule type" value="Genomic_DNA"/>
</dbReference>
<accession>A0ABY8EY58</accession>
<proteinExistence type="predicted"/>
<name>A0ABY8EY58_9HYPH</name>
<dbReference type="RefSeq" id="WP_265681343.1">
    <property type="nucleotide sequence ID" value="NZ_CP120863.1"/>
</dbReference>
<reference evidence="2 3" key="1">
    <citation type="submission" date="2023-03" db="EMBL/GenBank/DDBJ databases">
        <title>Roseibium porphyridii sp. nov. and Roseibium rhodosorbium sp. nov. isolated from marine algae, Porphyridium cruentum and Rhodosorus marinus, respectively.</title>
        <authorList>
            <person name="Lee M.W."/>
            <person name="Choi B.J."/>
            <person name="Lee J.K."/>
            <person name="Choi D.G."/>
            <person name="Baek J.H."/>
            <person name="Bayburt H."/>
            <person name="Kim J.M."/>
            <person name="Han D.M."/>
            <person name="Kim K.H."/>
            <person name="Jeon C.O."/>
        </authorList>
    </citation>
    <scope>NUCLEOTIDE SEQUENCE [LARGE SCALE GENOMIC DNA]</scope>
    <source>
        <strain evidence="2 3">KMA01</strain>
    </source>
</reference>
<feature type="signal peptide" evidence="1">
    <location>
        <begin position="1"/>
        <end position="20"/>
    </location>
</feature>
<evidence type="ECO:0000313" key="3">
    <source>
        <dbReference type="Proteomes" id="UP001209803"/>
    </source>
</evidence>
<evidence type="ECO:0000313" key="2">
    <source>
        <dbReference type="EMBL" id="WFE88018.1"/>
    </source>
</evidence>
<dbReference type="Proteomes" id="UP001209803">
    <property type="component" value="Chromosome"/>
</dbReference>
<gene>
    <name evidence="2" type="ORF">K1718_17835</name>
</gene>
<organism evidence="2 3">
    <name type="scientific">Roseibium porphyridii</name>
    <dbReference type="NCBI Taxonomy" id="2866279"/>
    <lineage>
        <taxon>Bacteria</taxon>
        <taxon>Pseudomonadati</taxon>
        <taxon>Pseudomonadota</taxon>
        <taxon>Alphaproteobacteria</taxon>
        <taxon>Hyphomicrobiales</taxon>
        <taxon>Stappiaceae</taxon>
        <taxon>Roseibium</taxon>
    </lineage>
</organism>
<protein>
    <submittedName>
        <fullName evidence="2">DUF4344 domain-containing metallopeptidase</fullName>
    </submittedName>
</protein>
<dbReference type="Pfam" id="PF14247">
    <property type="entry name" value="DUF4344"/>
    <property type="match status" value="2"/>
</dbReference>
<evidence type="ECO:0000256" key="1">
    <source>
        <dbReference type="SAM" id="SignalP"/>
    </source>
</evidence>
<feature type="chain" id="PRO_5047470380" evidence="1">
    <location>
        <begin position="21"/>
        <end position="302"/>
    </location>
</feature>
<keyword evidence="1" id="KW-0732">Signal</keyword>
<dbReference type="InterPro" id="IPR025644">
    <property type="entry name" value="DUF4344"/>
</dbReference>